<dbReference type="EMBL" id="KV417516">
    <property type="protein sequence ID" value="KZP26211.1"/>
    <property type="molecule type" value="Genomic_DNA"/>
</dbReference>
<sequence length="53" mass="5812">MARGSPTVSLLRYDIDFIPPIILAPKLLQGPSGITSESIYRLQVQVQDNQLGT</sequence>
<proteinExistence type="predicted"/>
<keyword evidence="2" id="KW-1185">Reference proteome</keyword>
<evidence type="ECO:0000313" key="1">
    <source>
        <dbReference type="EMBL" id="KZP26211.1"/>
    </source>
</evidence>
<evidence type="ECO:0000313" key="2">
    <source>
        <dbReference type="Proteomes" id="UP000076532"/>
    </source>
</evidence>
<name>A0A166PL97_9AGAM</name>
<organism evidence="1 2">
    <name type="scientific">Athelia psychrophila</name>
    <dbReference type="NCBI Taxonomy" id="1759441"/>
    <lineage>
        <taxon>Eukaryota</taxon>
        <taxon>Fungi</taxon>
        <taxon>Dikarya</taxon>
        <taxon>Basidiomycota</taxon>
        <taxon>Agaricomycotina</taxon>
        <taxon>Agaricomycetes</taxon>
        <taxon>Agaricomycetidae</taxon>
        <taxon>Atheliales</taxon>
        <taxon>Atheliaceae</taxon>
        <taxon>Athelia</taxon>
    </lineage>
</organism>
<gene>
    <name evidence="1" type="ORF">FIBSPDRAFT_358893</name>
</gene>
<accession>A0A166PL97</accession>
<protein>
    <submittedName>
        <fullName evidence="1">Uncharacterized protein</fullName>
    </submittedName>
</protein>
<dbReference type="Proteomes" id="UP000076532">
    <property type="component" value="Unassembled WGS sequence"/>
</dbReference>
<reference evidence="1 2" key="1">
    <citation type="journal article" date="2016" name="Mol. Biol. Evol.">
        <title>Comparative Genomics of Early-Diverging Mushroom-Forming Fungi Provides Insights into the Origins of Lignocellulose Decay Capabilities.</title>
        <authorList>
            <person name="Nagy L.G."/>
            <person name="Riley R."/>
            <person name="Tritt A."/>
            <person name="Adam C."/>
            <person name="Daum C."/>
            <person name="Floudas D."/>
            <person name="Sun H."/>
            <person name="Yadav J.S."/>
            <person name="Pangilinan J."/>
            <person name="Larsson K.H."/>
            <person name="Matsuura K."/>
            <person name="Barry K."/>
            <person name="Labutti K."/>
            <person name="Kuo R."/>
            <person name="Ohm R.A."/>
            <person name="Bhattacharya S.S."/>
            <person name="Shirouzu T."/>
            <person name="Yoshinaga Y."/>
            <person name="Martin F.M."/>
            <person name="Grigoriev I.V."/>
            <person name="Hibbett D.S."/>
        </authorList>
    </citation>
    <scope>NUCLEOTIDE SEQUENCE [LARGE SCALE GENOMIC DNA]</scope>
    <source>
        <strain evidence="1 2">CBS 109695</strain>
    </source>
</reference>
<dbReference type="AlphaFoldDB" id="A0A166PL97"/>